<dbReference type="Gene3D" id="1.10.10.10">
    <property type="entry name" value="Winged helix-like DNA-binding domain superfamily/Winged helix DNA-binding domain"/>
    <property type="match status" value="1"/>
</dbReference>
<dbReference type="SMART" id="SM00866">
    <property type="entry name" value="UTRA"/>
    <property type="match status" value="1"/>
</dbReference>
<gene>
    <name evidence="5" type="ORF">SAMN06295970_12654</name>
</gene>
<accession>A0ABY1QPK0</accession>
<dbReference type="InterPro" id="IPR036390">
    <property type="entry name" value="WH_DNA-bd_sf"/>
</dbReference>
<dbReference type="InterPro" id="IPR028978">
    <property type="entry name" value="Chorismate_lyase_/UTRA_dom_sf"/>
</dbReference>
<dbReference type="PANTHER" id="PTHR44846">
    <property type="entry name" value="MANNOSYL-D-GLYCERATE TRANSPORT/METABOLISM SYSTEM REPRESSOR MNGR-RELATED"/>
    <property type="match status" value="1"/>
</dbReference>
<dbReference type="PROSITE" id="PS50949">
    <property type="entry name" value="HTH_GNTR"/>
    <property type="match status" value="1"/>
</dbReference>
<dbReference type="Pfam" id="PF07702">
    <property type="entry name" value="UTRA"/>
    <property type="match status" value="1"/>
</dbReference>
<evidence type="ECO:0000259" key="4">
    <source>
        <dbReference type="PROSITE" id="PS50949"/>
    </source>
</evidence>
<comment type="caution">
    <text evidence="5">The sequence shown here is derived from an EMBL/GenBank/DDBJ whole genome shotgun (WGS) entry which is preliminary data.</text>
</comment>
<keyword evidence="1" id="KW-0805">Transcription regulation</keyword>
<proteinExistence type="predicted"/>
<dbReference type="SMART" id="SM00345">
    <property type="entry name" value="HTH_GNTR"/>
    <property type="match status" value="1"/>
</dbReference>
<dbReference type="SUPFAM" id="SSF64288">
    <property type="entry name" value="Chorismate lyase-like"/>
    <property type="match status" value="1"/>
</dbReference>
<dbReference type="EMBL" id="FXUL01000026">
    <property type="protein sequence ID" value="SMP77316.1"/>
    <property type="molecule type" value="Genomic_DNA"/>
</dbReference>
<organism evidence="5 6">
    <name type="scientific">Noviherbaspirillum suwonense</name>
    <dbReference type="NCBI Taxonomy" id="1224511"/>
    <lineage>
        <taxon>Bacteria</taxon>
        <taxon>Pseudomonadati</taxon>
        <taxon>Pseudomonadota</taxon>
        <taxon>Betaproteobacteria</taxon>
        <taxon>Burkholderiales</taxon>
        <taxon>Oxalobacteraceae</taxon>
        <taxon>Noviherbaspirillum</taxon>
    </lineage>
</organism>
<evidence type="ECO:0000256" key="3">
    <source>
        <dbReference type="ARBA" id="ARBA00023163"/>
    </source>
</evidence>
<evidence type="ECO:0000256" key="2">
    <source>
        <dbReference type="ARBA" id="ARBA00023125"/>
    </source>
</evidence>
<dbReference type="CDD" id="cd07377">
    <property type="entry name" value="WHTH_GntR"/>
    <property type="match status" value="1"/>
</dbReference>
<evidence type="ECO:0000313" key="5">
    <source>
        <dbReference type="EMBL" id="SMP77316.1"/>
    </source>
</evidence>
<keyword evidence="2" id="KW-0238">DNA-binding</keyword>
<dbReference type="InterPro" id="IPR050679">
    <property type="entry name" value="Bact_HTH_transcr_reg"/>
</dbReference>
<dbReference type="Proteomes" id="UP001158049">
    <property type="component" value="Unassembled WGS sequence"/>
</dbReference>
<dbReference type="SUPFAM" id="SSF46785">
    <property type="entry name" value="Winged helix' DNA-binding domain"/>
    <property type="match status" value="1"/>
</dbReference>
<name>A0ABY1QPK0_9BURK</name>
<feature type="domain" description="HTH gntR-type" evidence="4">
    <location>
        <begin position="9"/>
        <end position="76"/>
    </location>
</feature>
<evidence type="ECO:0000256" key="1">
    <source>
        <dbReference type="ARBA" id="ARBA00023015"/>
    </source>
</evidence>
<dbReference type="InterPro" id="IPR000524">
    <property type="entry name" value="Tscrpt_reg_HTH_GntR"/>
</dbReference>
<dbReference type="Gene3D" id="3.40.1410.10">
    <property type="entry name" value="Chorismate lyase-like"/>
    <property type="match status" value="1"/>
</dbReference>
<protein>
    <submittedName>
        <fullName evidence="5">GntR family transcriptional regulator</fullName>
    </submittedName>
</protein>
<dbReference type="Pfam" id="PF00392">
    <property type="entry name" value="GntR"/>
    <property type="match status" value="1"/>
</dbReference>
<keyword evidence="6" id="KW-1185">Reference proteome</keyword>
<evidence type="ECO:0000313" key="6">
    <source>
        <dbReference type="Proteomes" id="UP001158049"/>
    </source>
</evidence>
<dbReference type="PRINTS" id="PR00035">
    <property type="entry name" value="HTHGNTR"/>
</dbReference>
<reference evidence="5 6" key="1">
    <citation type="submission" date="2017-05" db="EMBL/GenBank/DDBJ databases">
        <authorList>
            <person name="Varghese N."/>
            <person name="Submissions S."/>
        </authorList>
    </citation>
    <scope>NUCLEOTIDE SEQUENCE [LARGE SCALE GENOMIC DNA]</scope>
    <source>
        <strain evidence="5 6">DSM 26001</strain>
    </source>
</reference>
<dbReference type="InterPro" id="IPR036388">
    <property type="entry name" value="WH-like_DNA-bd_sf"/>
</dbReference>
<keyword evidence="3" id="KW-0804">Transcription</keyword>
<dbReference type="InterPro" id="IPR011663">
    <property type="entry name" value="UTRA"/>
</dbReference>
<dbReference type="PANTHER" id="PTHR44846:SF1">
    <property type="entry name" value="MANNOSYL-D-GLYCERATE TRANSPORT_METABOLISM SYSTEM REPRESSOR MNGR-RELATED"/>
    <property type="match status" value="1"/>
</dbReference>
<sequence length="260" mass="28543">MEAITGSVVPLYHQIYLVLRDRCVADCDATLPLPGELDLARQYKVSRITMRKALDQLVQEGLVTRRRGAGTFVNPNVARQTLEQRRSTGLLDNIISSALDTSVRVISHARVAPPPDIAADLALPAGEIAVRTVRVRSLASGPVSHITTFVPTVIGDRLQADALGARPMLTLLEEQGVKVGHARQTMSARLADTGVASLLDVPVGAPLLAVRRLVLDADGLPVQWLQGLYRPDRYEYRMDLWRGGDEEARVWYQKDEVAQP</sequence>